<dbReference type="OrthoDB" id="9806482at2"/>
<dbReference type="Pfam" id="PF22785">
    <property type="entry name" value="Tc-R-P"/>
    <property type="match status" value="1"/>
</dbReference>
<gene>
    <name evidence="2" type="ORF">GGR93_000251</name>
</gene>
<reference evidence="2 3" key="1">
    <citation type="submission" date="2020-08" db="EMBL/GenBank/DDBJ databases">
        <title>Genomic Encyclopedia of Type Strains, Phase IV (KMG-IV): sequencing the most valuable type-strain genomes for metagenomic binning, comparative biology and taxonomic classification.</title>
        <authorList>
            <person name="Goeker M."/>
        </authorList>
    </citation>
    <scope>NUCLEOTIDE SEQUENCE [LARGE SCALE GENOMIC DNA]</scope>
    <source>
        <strain evidence="2 3">DSM 101015</strain>
    </source>
</reference>
<dbReference type="EMBL" id="JACIFU010000001">
    <property type="protein sequence ID" value="MBB4172490.1"/>
    <property type="molecule type" value="Genomic_DNA"/>
</dbReference>
<dbReference type="Gene3D" id="3.90.190.10">
    <property type="entry name" value="Protein tyrosine phosphatase superfamily"/>
    <property type="match status" value="1"/>
</dbReference>
<evidence type="ECO:0000313" key="3">
    <source>
        <dbReference type="Proteomes" id="UP000565745"/>
    </source>
</evidence>
<dbReference type="AlphaFoldDB" id="A0A7W6Q1W9"/>
<keyword evidence="3" id="KW-1185">Reference proteome</keyword>
<organism evidence="2 3">
    <name type="scientific">Sulfitobacter noctilucicola</name>
    <dbReference type="NCBI Taxonomy" id="1342301"/>
    <lineage>
        <taxon>Bacteria</taxon>
        <taxon>Pseudomonadati</taxon>
        <taxon>Pseudomonadota</taxon>
        <taxon>Alphaproteobacteria</taxon>
        <taxon>Rhodobacterales</taxon>
        <taxon>Roseobacteraceae</taxon>
        <taxon>Sulfitobacter</taxon>
    </lineage>
</organism>
<sequence>MTTVLSMLSPDEAADLGMVQEDEACAAQSMTFVGHPIPDFGLPEMFAFKNLIAAIVARIRDGEHVAVHCRAGIGRSGMVAASTLIALGQSHDTARDIVSGVRGVSIPDTVEQATFLALFENAVKHDVQISD</sequence>
<feature type="domain" description="Tyrosine specific protein phosphatases" evidence="1">
    <location>
        <begin position="46"/>
        <end position="102"/>
    </location>
</feature>
<dbReference type="PROSITE" id="PS50056">
    <property type="entry name" value="TYR_PHOSPHATASE_2"/>
    <property type="match status" value="1"/>
</dbReference>
<protein>
    <submittedName>
        <fullName evidence="2">Protein-tyrosine phosphatase</fullName>
    </submittedName>
</protein>
<dbReference type="InterPro" id="IPR000387">
    <property type="entry name" value="Tyr_Pase_dom"/>
</dbReference>
<dbReference type="InterPro" id="IPR029021">
    <property type="entry name" value="Prot-tyrosine_phosphatase-like"/>
</dbReference>
<comment type="caution">
    <text evidence="2">The sequence shown here is derived from an EMBL/GenBank/DDBJ whole genome shotgun (WGS) entry which is preliminary data.</text>
</comment>
<proteinExistence type="predicted"/>
<dbReference type="Proteomes" id="UP000565745">
    <property type="component" value="Unassembled WGS sequence"/>
</dbReference>
<accession>A0A7W6Q1W9</accession>
<evidence type="ECO:0000313" key="2">
    <source>
        <dbReference type="EMBL" id="MBB4172490.1"/>
    </source>
</evidence>
<name>A0A7W6Q1W9_9RHOB</name>
<dbReference type="InterPro" id="IPR016130">
    <property type="entry name" value="Tyr_Pase_AS"/>
</dbReference>
<dbReference type="SUPFAM" id="SSF52799">
    <property type="entry name" value="(Phosphotyrosine protein) phosphatases II"/>
    <property type="match status" value="1"/>
</dbReference>
<evidence type="ECO:0000259" key="1">
    <source>
        <dbReference type="PROSITE" id="PS50056"/>
    </source>
</evidence>
<dbReference type="PROSITE" id="PS00383">
    <property type="entry name" value="TYR_PHOSPHATASE_1"/>
    <property type="match status" value="1"/>
</dbReference>